<dbReference type="AlphaFoldDB" id="A0A1T4SY10"/>
<feature type="transmembrane region" description="Helical" evidence="1">
    <location>
        <begin position="14"/>
        <end position="31"/>
    </location>
</feature>
<protein>
    <recommendedName>
        <fullName evidence="4">Conjugal transfer protein TraQ</fullName>
    </recommendedName>
</protein>
<dbReference type="InterPro" id="IPR038707">
    <property type="entry name" value="TraQ_sf"/>
</dbReference>
<evidence type="ECO:0000256" key="1">
    <source>
        <dbReference type="SAM" id="Phobius"/>
    </source>
</evidence>
<dbReference type="STRING" id="634771.SAMN04488128_103774"/>
<dbReference type="InterPro" id="IPR024355">
    <property type="entry name" value="TraQ_bacteroidetes"/>
</dbReference>
<organism evidence="2 3">
    <name type="scientific">Chitinophaga eiseniae</name>
    <dbReference type="NCBI Taxonomy" id="634771"/>
    <lineage>
        <taxon>Bacteria</taxon>
        <taxon>Pseudomonadati</taxon>
        <taxon>Bacteroidota</taxon>
        <taxon>Chitinophagia</taxon>
        <taxon>Chitinophagales</taxon>
        <taxon>Chitinophagaceae</taxon>
        <taxon>Chitinophaga</taxon>
    </lineage>
</organism>
<keyword evidence="1" id="KW-0812">Transmembrane</keyword>
<dbReference type="RefSeq" id="WP_078671099.1">
    <property type="nucleotide sequence ID" value="NZ_FUWZ01000003.1"/>
</dbReference>
<accession>A0A1T4SY10</accession>
<dbReference type="OrthoDB" id="669114at2"/>
<dbReference type="Pfam" id="PF12988">
    <property type="entry name" value="TraQ_transposon"/>
    <property type="match status" value="1"/>
</dbReference>
<dbReference type="PROSITE" id="PS51257">
    <property type="entry name" value="PROKAR_LIPOPROTEIN"/>
    <property type="match status" value="1"/>
</dbReference>
<evidence type="ECO:0000313" key="2">
    <source>
        <dbReference type="EMBL" id="SKA33134.1"/>
    </source>
</evidence>
<dbReference type="Gene3D" id="2.60.40.2410">
    <property type="entry name" value="Uncharacterised protein PF12988, DUF3872"/>
    <property type="match status" value="1"/>
</dbReference>
<evidence type="ECO:0008006" key="4">
    <source>
        <dbReference type="Google" id="ProtNLM"/>
    </source>
</evidence>
<keyword evidence="3" id="KW-1185">Reference proteome</keyword>
<proteinExistence type="predicted"/>
<keyword evidence="1" id="KW-1133">Transmembrane helix</keyword>
<dbReference type="Proteomes" id="UP000190367">
    <property type="component" value="Unassembled WGS sequence"/>
</dbReference>
<name>A0A1T4SY10_9BACT</name>
<keyword evidence="1" id="KW-0472">Membrane</keyword>
<reference evidence="3" key="1">
    <citation type="submission" date="2017-02" db="EMBL/GenBank/DDBJ databases">
        <authorList>
            <person name="Varghese N."/>
            <person name="Submissions S."/>
        </authorList>
    </citation>
    <scope>NUCLEOTIDE SEQUENCE [LARGE SCALE GENOMIC DNA]</scope>
    <source>
        <strain evidence="3">DSM 22224</strain>
    </source>
</reference>
<sequence>MKTLIQQSNLQQQTLWAFVFIAILSVLFTSCRKKDLDIQQNFPFEVKVMPVPKELALGQVAEIRLTLVPSGNFDEARYYIRYFQEDGEGSLQYYSDPPYLPNDLYSLPEHQFRLYYSSRSKVSQTINVWISDNFGNEKELSFRFNSKD</sequence>
<gene>
    <name evidence="2" type="ORF">SAMN04488128_103774</name>
</gene>
<dbReference type="EMBL" id="FUWZ01000003">
    <property type="protein sequence ID" value="SKA33134.1"/>
    <property type="molecule type" value="Genomic_DNA"/>
</dbReference>
<evidence type="ECO:0000313" key="3">
    <source>
        <dbReference type="Proteomes" id="UP000190367"/>
    </source>
</evidence>